<keyword evidence="4" id="KW-0804">Transcription</keyword>
<evidence type="ECO:0000256" key="3">
    <source>
        <dbReference type="ARBA" id="ARBA00023082"/>
    </source>
</evidence>
<keyword evidence="8" id="KW-1185">Reference proteome</keyword>
<dbReference type="Proteomes" id="UP001225072">
    <property type="component" value="Unassembled WGS sequence"/>
</dbReference>
<evidence type="ECO:0000259" key="5">
    <source>
        <dbReference type="Pfam" id="PF04542"/>
    </source>
</evidence>
<organism evidence="7 8">
    <name type="scientific">Chryseobacterium camelliae</name>
    <dbReference type="NCBI Taxonomy" id="1265445"/>
    <lineage>
        <taxon>Bacteria</taxon>
        <taxon>Pseudomonadati</taxon>
        <taxon>Bacteroidota</taxon>
        <taxon>Flavobacteriia</taxon>
        <taxon>Flavobacteriales</taxon>
        <taxon>Weeksellaceae</taxon>
        <taxon>Chryseobacterium group</taxon>
        <taxon>Chryseobacterium</taxon>
    </lineage>
</organism>
<dbReference type="Pfam" id="PF08281">
    <property type="entry name" value="Sigma70_r4_2"/>
    <property type="match status" value="1"/>
</dbReference>
<keyword evidence="3" id="KW-0731">Sigma factor</keyword>
<dbReference type="Gene3D" id="1.10.1740.10">
    <property type="match status" value="1"/>
</dbReference>
<dbReference type="InterPro" id="IPR007627">
    <property type="entry name" value="RNA_pol_sigma70_r2"/>
</dbReference>
<evidence type="ECO:0000256" key="4">
    <source>
        <dbReference type="ARBA" id="ARBA00023163"/>
    </source>
</evidence>
<sequence length="223" mass="25651">MNLSLYDISFTLNNLNLSLKSSDDQPMPANPLKVIISDEQELVNDLLKKEKNAWKYFYNLHARDLIRICGRYISDREQIGDILQEGFVKMFQSIDKFEYRGDGSLRAWMTRIIINEALAYLRASTKNMEESVDPQEIPDTGDHDEPEVEAVPESVLYSMIQELPDGYRTVFNLFVFENMGHKEIAKRLGIAESSSASQFHRAKKILVKKITDYKNSNKGGYGR</sequence>
<dbReference type="InterPro" id="IPR013249">
    <property type="entry name" value="RNA_pol_sigma70_r4_t2"/>
</dbReference>
<evidence type="ECO:0000256" key="2">
    <source>
        <dbReference type="ARBA" id="ARBA00023015"/>
    </source>
</evidence>
<dbReference type="PANTHER" id="PTHR43133:SF46">
    <property type="entry name" value="RNA POLYMERASE SIGMA-70 FACTOR ECF SUBFAMILY"/>
    <property type="match status" value="1"/>
</dbReference>
<dbReference type="EMBL" id="JAUTAL010000001">
    <property type="protein sequence ID" value="MDQ1095240.1"/>
    <property type="molecule type" value="Genomic_DNA"/>
</dbReference>
<dbReference type="InterPro" id="IPR039425">
    <property type="entry name" value="RNA_pol_sigma-70-like"/>
</dbReference>
<dbReference type="InterPro" id="IPR014284">
    <property type="entry name" value="RNA_pol_sigma-70_dom"/>
</dbReference>
<evidence type="ECO:0000313" key="8">
    <source>
        <dbReference type="Proteomes" id="UP001225072"/>
    </source>
</evidence>
<feature type="domain" description="RNA polymerase sigma factor 70 region 4 type 2" evidence="6">
    <location>
        <begin position="156"/>
        <end position="205"/>
    </location>
</feature>
<accession>A0ABU0TG54</accession>
<dbReference type="InterPro" id="IPR013325">
    <property type="entry name" value="RNA_pol_sigma_r2"/>
</dbReference>
<dbReference type="Pfam" id="PF04542">
    <property type="entry name" value="Sigma70_r2"/>
    <property type="match status" value="1"/>
</dbReference>
<gene>
    <name evidence="7" type="ORF">QE404_000387</name>
</gene>
<protein>
    <submittedName>
        <fullName evidence="7">RNA polymerase sigma factor (Sigma-70 family)</fullName>
    </submittedName>
</protein>
<dbReference type="InterPro" id="IPR013324">
    <property type="entry name" value="RNA_pol_sigma_r3/r4-like"/>
</dbReference>
<dbReference type="SUPFAM" id="SSF88659">
    <property type="entry name" value="Sigma3 and sigma4 domains of RNA polymerase sigma factors"/>
    <property type="match status" value="1"/>
</dbReference>
<proteinExistence type="inferred from homology"/>
<keyword evidence="2" id="KW-0805">Transcription regulation</keyword>
<dbReference type="InterPro" id="IPR036388">
    <property type="entry name" value="WH-like_DNA-bd_sf"/>
</dbReference>
<dbReference type="PANTHER" id="PTHR43133">
    <property type="entry name" value="RNA POLYMERASE ECF-TYPE SIGMA FACTO"/>
    <property type="match status" value="1"/>
</dbReference>
<evidence type="ECO:0000313" key="7">
    <source>
        <dbReference type="EMBL" id="MDQ1095240.1"/>
    </source>
</evidence>
<comment type="similarity">
    <text evidence="1">Belongs to the sigma-70 factor family. ECF subfamily.</text>
</comment>
<evidence type="ECO:0000259" key="6">
    <source>
        <dbReference type="Pfam" id="PF08281"/>
    </source>
</evidence>
<comment type="caution">
    <text evidence="7">The sequence shown here is derived from an EMBL/GenBank/DDBJ whole genome shotgun (WGS) entry which is preliminary data.</text>
</comment>
<dbReference type="NCBIfam" id="TIGR02937">
    <property type="entry name" value="sigma70-ECF"/>
    <property type="match status" value="1"/>
</dbReference>
<dbReference type="SUPFAM" id="SSF88946">
    <property type="entry name" value="Sigma2 domain of RNA polymerase sigma factors"/>
    <property type="match status" value="1"/>
</dbReference>
<feature type="domain" description="RNA polymerase sigma-70 region 2" evidence="5">
    <location>
        <begin position="58"/>
        <end position="124"/>
    </location>
</feature>
<reference evidence="7 8" key="1">
    <citation type="submission" date="2023-07" db="EMBL/GenBank/DDBJ databases">
        <title>Functional and genomic diversity of the sorghum phyllosphere microbiome.</title>
        <authorList>
            <person name="Shade A."/>
        </authorList>
    </citation>
    <scope>NUCLEOTIDE SEQUENCE [LARGE SCALE GENOMIC DNA]</scope>
    <source>
        <strain evidence="7 8">SORGH_AS_1064</strain>
    </source>
</reference>
<evidence type="ECO:0000256" key="1">
    <source>
        <dbReference type="ARBA" id="ARBA00010641"/>
    </source>
</evidence>
<name>A0ABU0TG54_9FLAO</name>
<dbReference type="Gene3D" id="1.10.10.10">
    <property type="entry name" value="Winged helix-like DNA-binding domain superfamily/Winged helix DNA-binding domain"/>
    <property type="match status" value="1"/>
</dbReference>